<reference evidence="2" key="2">
    <citation type="submission" date="2018-03" db="EMBL/GenBank/DDBJ databases">
        <title>The Triticum urartu genome reveals the dynamic nature of wheat genome evolution.</title>
        <authorList>
            <person name="Ling H."/>
            <person name="Ma B."/>
            <person name="Shi X."/>
            <person name="Liu H."/>
            <person name="Dong L."/>
            <person name="Sun H."/>
            <person name="Cao Y."/>
            <person name="Gao Q."/>
            <person name="Zheng S."/>
            <person name="Li Y."/>
            <person name="Yu Y."/>
            <person name="Du H."/>
            <person name="Qi M."/>
            <person name="Li Y."/>
            <person name="Yu H."/>
            <person name="Cui Y."/>
            <person name="Wang N."/>
            <person name="Chen C."/>
            <person name="Wu H."/>
            <person name="Zhao Y."/>
            <person name="Zhang J."/>
            <person name="Li Y."/>
            <person name="Zhou W."/>
            <person name="Zhang B."/>
            <person name="Hu W."/>
            <person name="Eijk M."/>
            <person name="Tang J."/>
            <person name="Witsenboer H."/>
            <person name="Zhao S."/>
            <person name="Li Z."/>
            <person name="Zhang A."/>
            <person name="Wang D."/>
            <person name="Liang C."/>
        </authorList>
    </citation>
    <scope>NUCLEOTIDE SEQUENCE [LARGE SCALE GENOMIC DNA]</scope>
    <source>
        <strain evidence="2">cv. G1812</strain>
    </source>
</reference>
<reference evidence="3" key="1">
    <citation type="journal article" date="2013" name="Nature">
        <title>Draft genome of the wheat A-genome progenitor Triticum urartu.</title>
        <authorList>
            <person name="Ling H.Q."/>
            <person name="Zhao S."/>
            <person name="Liu D."/>
            <person name="Wang J."/>
            <person name="Sun H."/>
            <person name="Zhang C."/>
            <person name="Fan H."/>
            <person name="Li D."/>
            <person name="Dong L."/>
            <person name="Tao Y."/>
            <person name="Gao C."/>
            <person name="Wu H."/>
            <person name="Li Y."/>
            <person name="Cui Y."/>
            <person name="Guo X."/>
            <person name="Zheng S."/>
            <person name="Wang B."/>
            <person name="Yu K."/>
            <person name="Liang Q."/>
            <person name="Yang W."/>
            <person name="Lou X."/>
            <person name="Chen J."/>
            <person name="Feng M."/>
            <person name="Jian J."/>
            <person name="Zhang X."/>
            <person name="Luo G."/>
            <person name="Jiang Y."/>
            <person name="Liu J."/>
            <person name="Wang Z."/>
            <person name="Sha Y."/>
            <person name="Zhang B."/>
            <person name="Wu H."/>
            <person name="Tang D."/>
            <person name="Shen Q."/>
            <person name="Xue P."/>
            <person name="Zou S."/>
            <person name="Wang X."/>
            <person name="Liu X."/>
            <person name="Wang F."/>
            <person name="Yang Y."/>
            <person name="An X."/>
            <person name="Dong Z."/>
            <person name="Zhang K."/>
            <person name="Zhang X."/>
            <person name="Luo M.C."/>
            <person name="Dvorak J."/>
            <person name="Tong Y."/>
            <person name="Wang J."/>
            <person name="Yang H."/>
            <person name="Li Z."/>
            <person name="Wang D."/>
            <person name="Zhang A."/>
            <person name="Wang J."/>
        </authorList>
    </citation>
    <scope>NUCLEOTIDE SEQUENCE</scope>
    <source>
        <strain evidence="3">cv. G1812</strain>
    </source>
</reference>
<evidence type="ECO:0000256" key="1">
    <source>
        <dbReference type="SAM" id="MobiDB-lite"/>
    </source>
</evidence>
<feature type="compositionally biased region" description="Polar residues" evidence="1">
    <location>
        <begin position="1"/>
        <end position="26"/>
    </location>
</feature>
<feature type="compositionally biased region" description="Basic and acidic residues" evidence="1">
    <location>
        <begin position="27"/>
        <end position="39"/>
    </location>
</feature>
<dbReference type="EnsemblPlants" id="TuG1812G0400000496.01.T01">
    <property type="protein sequence ID" value="TuG1812G0400000496.01.T01.cds282995"/>
    <property type="gene ID" value="TuG1812G0400000496.01"/>
</dbReference>
<accession>A0A8R7U3N4</accession>
<dbReference type="Gramene" id="TuG1812G0400000496.01.T01">
    <property type="protein sequence ID" value="TuG1812G0400000496.01.T01.cds282995"/>
    <property type="gene ID" value="TuG1812G0400000496.01"/>
</dbReference>
<proteinExistence type="predicted"/>
<organism evidence="2 3">
    <name type="scientific">Triticum urartu</name>
    <name type="common">Red wild einkorn</name>
    <name type="synonym">Crithodium urartu</name>
    <dbReference type="NCBI Taxonomy" id="4572"/>
    <lineage>
        <taxon>Eukaryota</taxon>
        <taxon>Viridiplantae</taxon>
        <taxon>Streptophyta</taxon>
        <taxon>Embryophyta</taxon>
        <taxon>Tracheophyta</taxon>
        <taxon>Spermatophyta</taxon>
        <taxon>Magnoliopsida</taxon>
        <taxon>Liliopsida</taxon>
        <taxon>Poales</taxon>
        <taxon>Poaceae</taxon>
        <taxon>BOP clade</taxon>
        <taxon>Pooideae</taxon>
        <taxon>Triticodae</taxon>
        <taxon>Triticeae</taxon>
        <taxon>Triticinae</taxon>
        <taxon>Triticum</taxon>
    </lineage>
</organism>
<name>A0A8R7U3N4_TRIUA</name>
<feature type="compositionally biased region" description="Basic residues" evidence="1">
    <location>
        <begin position="70"/>
        <end position="80"/>
    </location>
</feature>
<feature type="region of interest" description="Disordered" evidence="1">
    <location>
        <begin position="1"/>
        <end position="126"/>
    </location>
</feature>
<evidence type="ECO:0000313" key="3">
    <source>
        <dbReference type="Proteomes" id="UP000015106"/>
    </source>
</evidence>
<keyword evidence="3" id="KW-1185">Reference proteome</keyword>
<protein>
    <submittedName>
        <fullName evidence="2">Uncharacterized protein</fullName>
    </submittedName>
</protein>
<reference evidence="2" key="3">
    <citation type="submission" date="2022-06" db="UniProtKB">
        <authorList>
            <consortium name="EnsemblPlants"/>
        </authorList>
    </citation>
    <scope>IDENTIFICATION</scope>
</reference>
<evidence type="ECO:0000313" key="2">
    <source>
        <dbReference type="EnsemblPlants" id="TuG1812G0400000496.01.T01.cds282995"/>
    </source>
</evidence>
<dbReference type="Proteomes" id="UP000015106">
    <property type="component" value="Chromosome 4"/>
</dbReference>
<feature type="compositionally biased region" description="Basic and acidic residues" evidence="1">
    <location>
        <begin position="117"/>
        <end position="126"/>
    </location>
</feature>
<dbReference type="AlphaFoldDB" id="A0A8R7U3N4"/>
<sequence>MTEGQISANPNPNPAQQTGTNQSNQQEIKKIESRSEPSVRNHLIHRNQPGKERRGIIHSRNPALAVGRSYKQHPRIRGRAHTYQPRDDKRRHRPDLRIDGGRSSETTAPGCKRGRGERRNRERVLG</sequence>